<dbReference type="AlphaFoldDB" id="H0HUY3"/>
<gene>
    <name evidence="1" type="ORF">MAXJ12_19932</name>
</gene>
<evidence type="ECO:0000313" key="1">
    <source>
        <dbReference type="EMBL" id="EHK55462.1"/>
    </source>
</evidence>
<accession>H0HUY3</accession>
<organism evidence="1 2">
    <name type="scientific">Mesorhizobium alhagi CCNWXJ12-2</name>
    <dbReference type="NCBI Taxonomy" id="1107882"/>
    <lineage>
        <taxon>Bacteria</taxon>
        <taxon>Pseudomonadati</taxon>
        <taxon>Pseudomonadota</taxon>
        <taxon>Alphaproteobacteria</taxon>
        <taxon>Hyphomicrobiales</taxon>
        <taxon>Phyllobacteriaceae</taxon>
        <taxon>Allomesorhizobium</taxon>
    </lineage>
</organism>
<name>H0HUY3_9HYPH</name>
<keyword evidence="2" id="KW-1185">Reference proteome</keyword>
<reference evidence="1 2" key="1">
    <citation type="journal article" date="2012" name="J. Bacteriol.">
        <title>Draft Genome Sequence of Mesorhizobium alhagi CCNWXJ12-2T, a Novel Salt-Resistant Species Isolated from the Desert of Northwestern China.</title>
        <authorList>
            <person name="Zhou M."/>
            <person name="Chen W."/>
            <person name="Chen H."/>
            <person name="Wei G."/>
        </authorList>
    </citation>
    <scope>NUCLEOTIDE SEQUENCE [LARGE SCALE GENOMIC DNA]</scope>
    <source>
        <strain evidence="1 2">CCNWXJ12-2</strain>
    </source>
</reference>
<protein>
    <submittedName>
        <fullName evidence="1">Uncharacterized protein</fullName>
    </submittedName>
</protein>
<dbReference type="Proteomes" id="UP000003250">
    <property type="component" value="Unassembled WGS sequence"/>
</dbReference>
<dbReference type="EMBL" id="AHAM01000167">
    <property type="protein sequence ID" value="EHK55462.1"/>
    <property type="molecule type" value="Genomic_DNA"/>
</dbReference>
<evidence type="ECO:0000313" key="2">
    <source>
        <dbReference type="Proteomes" id="UP000003250"/>
    </source>
</evidence>
<proteinExistence type="predicted"/>
<sequence>MVLATVRFPPRSGLLSSIKPASGPFSGKIAPPAVI</sequence>